<dbReference type="Proteomes" id="UP000578077">
    <property type="component" value="Unassembled WGS sequence"/>
</dbReference>
<evidence type="ECO:0000259" key="2">
    <source>
        <dbReference type="Pfam" id="PF13581"/>
    </source>
</evidence>
<dbReference type="CDD" id="cd16936">
    <property type="entry name" value="HATPase_RsbW-like"/>
    <property type="match status" value="1"/>
</dbReference>
<sequence>MKFSIALPRQAYTVAVVRDFLNEALRSTRVCADCRFPILLAASEACANAVDHGSPSTGYRVTARVRTESCEVDVAHRGIGFDPDRVPLPDIESESGRGLLLMRQIMDEVAVLADPDGSTRLHMAKRVIRCRPGPPEHGEWSRMEPVLR</sequence>
<comment type="caution">
    <text evidence="3">The sequence shown here is derived from an EMBL/GenBank/DDBJ whole genome shotgun (WGS) entry which is preliminary data.</text>
</comment>
<dbReference type="GO" id="GO:0004674">
    <property type="term" value="F:protein serine/threonine kinase activity"/>
    <property type="evidence" value="ECO:0007669"/>
    <property type="project" value="UniProtKB-KW"/>
</dbReference>
<keyword evidence="4" id="KW-1185">Reference proteome</keyword>
<dbReference type="EC" id="2.7.11.1" evidence="3"/>
<dbReference type="PANTHER" id="PTHR35526:SF3">
    <property type="entry name" value="ANTI-SIGMA-F FACTOR RSBW"/>
    <property type="match status" value="1"/>
</dbReference>
<name>A0A841EF08_9ACTN</name>
<evidence type="ECO:0000256" key="1">
    <source>
        <dbReference type="ARBA" id="ARBA00022527"/>
    </source>
</evidence>
<dbReference type="SUPFAM" id="SSF55874">
    <property type="entry name" value="ATPase domain of HSP90 chaperone/DNA topoisomerase II/histidine kinase"/>
    <property type="match status" value="1"/>
</dbReference>
<dbReference type="InterPro" id="IPR036890">
    <property type="entry name" value="HATPase_C_sf"/>
</dbReference>
<reference evidence="3 4" key="1">
    <citation type="submission" date="2020-08" db="EMBL/GenBank/DDBJ databases">
        <title>Sequencing the genomes of 1000 actinobacteria strains.</title>
        <authorList>
            <person name="Klenk H.-P."/>
        </authorList>
    </citation>
    <scope>NUCLEOTIDE SEQUENCE [LARGE SCALE GENOMIC DNA]</scope>
    <source>
        <strain evidence="3 4">DSM 44593</strain>
    </source>
</reference>
<keyword evidence="3" id="KW-0808">Transferase</keyword>
<keyword evidence="3" id="KW-0418">Kinase</keyword>
<evidence type="ECO:0000313" key="3">
    <source>
        <dbReference type="EMBL" id="MBB5999010.1"/>
    </source>
</evidence>
<dbReference type="InterPro" id="IPR003594">
    <property type="entry name" value="HATPase_dom"/>
</dbReference>
<dbReference type="AlphaFoldDB" id="A0A841EF08"/>
<dbReference type="PANTHER" id="PTHR35526">
    <property type="entry name" value="ANTI-SIGMA-F FACTOR RSBW-RELATED"/>
    <property type="match status" value="1"/>
</dbReference>
<keyword evidence="1" id="KW-0723">Serine/threonine-protein kinase</keyword>
<dbReference type="InterPro" id="IPR050267">
    <property type="entry name" value="Anti-sigma-factor_SerPK"/>
</dbReference>
<feature type="domain" description="Histidine kinase/HSP90-like ATPase" evidence="2">
    <location>
        <begin position="12"/>
        <end position="118"/>
    </location>
</feature>
<dbReference type="EMBL" id="JACHLY010000001">
    <property type="protein sequence ID" value="MBB5999010.1"/>
    <property type="molecule type" value="Genomic_DNA"/>
</dbReference>
<organism evidence="3 4">
    <name type="scientific">Streptomonospora salina</name>
    <dbReference type="NCBI Taxonomy" id="104205"/>
    <lineage>
        <taxon>Bacteria</taxon>
        <taxon>Bacillati</taxon>
        <taxon>Actinomycetota</taxon>
        <taxon>Actinomycetes</taxon>
        <taxon>Streptosporangiales</taxon>
        <taxon>Nocardiopsidaceae</taxon>
        <taxon>Streptomonospora</taxon>
    </lineage>
</organism>
<proteinExistence type="predicted"/>
<dbReference type="Pfam" id="PF13581">
    <property type="entry name" value="HATPase_c_2"/>
    <property type="match status" value="1"/>
</dbReference>
<protein>
    <submittedName>
        <fullName evidence="3">Serine/threonine-protein kinase RsbW</fullName>
        <ecNumber evidence="3">2.7.11.1</ecNumber>
    </submittedName>
</protein>
<gene>
    <name evidence="3" type="ORF">HNR25_002761</name>
</gene>
<accession>A0A841EF08</accession>
<evidence type="ECO:0000313" key="4">
    <source>
        <dbReference type="Proteomes" id="UP000578077"/>
    </source>
</evidence>
<dbReference type="Gene3D" id="3.30.565.10">
    <property type="entry name" value="Histidine kinase-like ATPase, C-terminal domain"/>
    <property type="match status" value="1"/>
</dbReference>